<gene>
    <name evidence="3" type="ORF">AZH43_00045</name>
</gene>
<accession>A0A151Y6G4</accession>
<name>A0A151Y6G4_9GAMM</name>
<evidence type="ECO:0000259" key="2">
    <source>
        <dbReference type="Pfam" id="PF09917"/>
    </source>
</evidence>
<dbReference type="InterPro" id="IPR019223">
    <property type="entry name" value="DUF2147"/>
</dbReference>
<evidence type="ECO:0000313" key="4">
    <source>
        <dbReference type="Proteomes" id="UP000076276"/>
    </source>
</evidence>
<dbReference type="AlphaFoldDB" id="A0A151Y6G4"/>
<feature type="signal peptide" evidence="1">
    <location>
        <begin position="1"/>
        <end position="22"/>
    </location>
</feature>
<dbReference type="PANTHER" id="PTHR36919">
    <property type="entry name" value="BLR1215 PROTEIN"/>
    <property type="match status" value="1"/>
</dbReference>
<dbReference type="OrthoDB" id="9814399at2"/>
<proteinExistence type="predicted"/>
<feature type="domain" description="DUF2147" evidence="2">
    <location>
        <begin position="27"/>
        <end position="148"/>
    </location>
</feature>
<dbReference type="Pfam" id="PF09917">
    <property type="entry name" value="DUF2147"/>
    <property type="match status" value="1"/>
</dbReference>
<comment type="caution">
    <text evidence="3">The sequence shown here is derived from an EMBL/GenBank/DDBJ whole genome shotgun (WGS) entry which is preliminary data.</text>
</comment>
<organism evidence="3 4">
    <name type="scientific">Acinetobacter pragensis</name>
    <dbReference type="NCBI Taxonomy" id="1806892"/>
    <lineage>
        <taxon>Bacteria</taxon>
        <taxon>Pseudomonadati</taxon>
        <taxon>Pseudomonadota</taxon>
        <taxon>Gammaproteobacteria</taxon>
        <taxon>Moraxellales</taxon>
        <taxon>Moraxellaceae</taxon>
        <taxon>Acinetobacter</taxon>
    </lineage>
</organism>
<keyword evidence="4" id="KW-1185">Reference proteome</keyword>
<dbReference type="EMBL" id="LUAW01000001">
    <property type="protein sequence ID" value="KYQ73547.1"/>
    <property type="molecule type" value="Genomic_DNA"/>
</dbReference>
<dbReference type="Gene3D" id="2.40.128.520">
    <property type="match status" value="1"/>
</dbReference>
<dbReference type="Proteomes" id="UP000076276">
    <property type="component" value="Unassembled WGS sequence"/>
</dbReference>
<reference evidence="3 4" key="1">
    <citation type="submission" date="2016-03" db="EMBL/GenBank/DDBJ databases">
        <title>Acinetobacter genomospecies 28 strain ANC 4149.</title>
        <authorList>
            <person name="Radolfova-Krizova L."/>
            <person name="Nemec A."/>
        </authorList>
    </citation>
    <scope>NUCLEOTIDE SEQUENCE [LARGE SCALE GENOMIC DNA]</scope>
    <source>
        <strain evidence="3 4">ANC 4149</strain>
    </source>
</reference>
<sequence>MKRNFKLGLLLLGAVFSGSVLAQDLTGTWQSIDDKTGSPKAIIEIQKENNGTYTGKIVKITPRPGYTPQKTCNDCPAPYKNQPILGMEILKGLKHVDGTSNYEKGRVIDPLAGKVYDAKVKLNATGKRLTMRAYMGVSTLGRNQTWLRLD</sequence>
<keyword evidence="1" id="KW-0732">Signal</keyword>
<evidence type="ECO:0000313" key="3">
    <source>
        <dbReference type="EMBL" id="KYQ73547.1"/>
    </source>
</evidence>
<dbReference type="PANTHER" id="PTHR36919:SF3">
    <property type="entry name" value="BLL5882 PROTEIN"/>
    <property type="match status" value="1"/>
</dbReference>
<dbReference type="STRING" id="1806892.AZH43_00045"/>
<dbReference type="RefSeq" id="WP_067664952.1">
    <property type="nucleotide sequence ID" value="NZ_CBCSIK010000001.1"/>
</dbReference>
<feature type="chain" id="PRO_5007592306" evidence="1">
    <location>
        <begin position="23"/>
        <end position="150"/>
    </location>
</feature>
<evidence type="ECO:0000256" key="1">
    <source>
        <dbReference type="SAM" id="SignalP"/>
    </source>
</evidence>
<protein>
    <submittedName>
        <fullName evidence="3">Signal peptidase</fullName>
    </submittedName>
</protein>